<keyword evidence="2" id="KW-1185">Reference proteome</keyword>
<reference evidence="1 2" key="1">
    <citation type="submission" date="2018-11" db="EMBL/GenBank/DDBJ databases">
        <title>Micromonospora sp. PPF5-17, a new actinomycetes isolated from a hot spring soil.</title>
        <authorList>
            <person name="Thawai C."/>
        </authorList>
    </citation>
    <scope>NUCLEOTIDE SEQUENCE [LARGE SCALE GENOMIC DNA]</scope>
    <source>
        <strain evidence="1 2">PPF5-17</strain>
    </source>
</reference>
<comment type="caution">
    <text evidence="1">The sequence shown here is derived from an EMBL/GenBank/DDBJ whole genome shotgun (WGS) entry which is preliminary data.</text>
</comment>
<dbReference type="Proteomes" id="UP000280698">
    <property type="component" value="Unassembled WGS sequence"/>
</dbReference>
<evidence type="ECO:0000313" key="2">
    <source>
        <dbReference type="Proteomes" id="UP000280698"/>
    </source>
</evidence>
<name>A0ABX9WCN1_9ACTN</name>
<gene>
    <name evidence="1" type="ORF">EFE23_18675</name>
</gene>
<protein>
    <recommendedName>
        <fullName evidence="3">Dienelactone hydrolase</fullName>
    </recommendedName>
</protein>
<dbReference type="RefSeq" id="WP_123242231.1">
    <property type="nucleotide sequence ID" value="NZ_JAAHBY010000055.1"/>
</dbReference>
<evidence type="ECO:0008006" key="3">
    <source>
        <dbReference type="Google" id="ProtNLM"/>
    </source>
</evidence>
<sequence length="241" mass="26065">MGNSFWETQFVLSPPTGPVERHDQVDLYPPVRRGRRPAVVVAHGIPLPPDAPDPRDWLLYRGYGALLAEQGTVAALARLTVDAPAGLPEPAAQLAKAVDLVRADPRVDPDRVILWFFSGSGLLLGDWLRDPPPWLRGLAATYPLLAPLPGWDVDPRFRPLEALAEAEHAPPLVLTRAGQERPEIAAGTEAFIAEAARRGTPVQVIDVPDGRHGFDALDHTDQSRAAVRAARDAVVALLTTP</sequence>
<proteinExistence type="predicted"/>
<dbReference type="SUPFAM" id="SSF53474">
    <property type="entry name" value="alpha/beta-Hydrolases"/>
    <property type="match status" value="1"/>
</dbReference>
<evidence type="ECO:0000313" key="1">
    <source>
        <dbReference type="EMBL" id="RNL96953.1"/>
    </source>
</evidence>
<dbReference type="EMBL" id="RJLN01000055">
    <property type="protein sequence ID" value="RNL96953.1"/>
    <property type="molecule type" value="Genomic_DNA"/>
</dbReference>
<dbReference type="Gene3D" id="3.40.50.1820">
    <property type="entry name" value="alpha/beta hydrolase"/>
    <property type="match status" value="1"/>
</dbReference>
<dbReference type="InterPro" id="IPR029058">
    <property type="entry name" value="AB_hydrolase_fold"/>
</dbReference>
<organism evidence="1 2">
    <name type="scientific">Micromonospora solifontis</name>
    <dbReference type="NCBI Taxonomy" id="2487138"/>
    <lineage>
        <taxon>Bacteria</taxon>
        <taxon>Bacillati</taxon>
        <taxon>Actinomycetota</taxon>
        <taxon>Actinomycetes</taxon>
        <taxon>Micromonosporales</taxon>
        <taxon>Micromonosporaceae</taxon>
        <taxon>Micromonospora</taxon>
    </lineage>
</organism>
<accession>A0ABX9WCN1</accession>